<dbReference type="GO" id="GO:0004803">
    <property type="term" value="F:transposase activity"/>
    <property type="evidence" value="ECO:0007669"/>
    <property type="project" value="InterPro"/>
</dbReference>
<evidence type="ECO:0000313" key="2">
    <source>
        <dbReference type="EMBL" id="PHN08283.1"/>
    </source>
</evidence>
<dbReference type="AlphaFoldDB" id="A0A2D0NKL9"/>
<keyword evidence="3" id="KW-1185">Reference proteome</keyword>
<protein>
    <recommendedName>
        <fullName evidence="1">Transposase IS200-like domain-containing protein</fullName>
    </recommendedName>
</protein>
<dbReference type="EMBL" id="PDUD01000002">
    <property type="protein sequence ID" value="PHN08283.1"/>
    <property type="molecule type" value="Genomic_DNA"/>
</dbReference>
<evidence type="ECO:0000313" key="3">
    <source>
        <dbReference type="Proteomes" id="UP000223913"/>
    </source>
</evidence>
<dbReference type="SMART" id="SM01321">
    <property type="entry name" value="Y1_Tnp"/>
    <property type="match status" value="1"/>
</dbReference>
<dbReference type="PANTHER" id="PTHR34322">
    <property type="entry name" value="TRANSPOSASE, Y1_TNP DOMAIN-CONTAINING"/>
    <property type="match status" value="1"/>
</dbReference>
<evidence type="ECO:0000259" key="1">
    <source>
        <dbReference type="SMART" id="SM01321"/>
    </source>
</evidence>
<reference evidence="2 3" key="1">
    <citation type="submission" date="2017-10" db="EMBL/GenBank/DDBJ databases">
        <title>The draft genome sequence of Lewinella nigricans NBRC 102662.</title>
        <authorList>
            <person name="Wang K."/>
        </authorList>
    </citation>
    <scope>NUCLEOTIDE SEQUENCE [LARGE SCALE GENOMIC DNA]</scope>
    <source>
        <strain evidence="2 3">NBRC 102662</strain>
    </source>
</reference>
<dbReference type="GO" id="GO:0006313">
    <property type="term" value="P:DNA transposition"/>
    <property type="evidence" value="ECO:0007669"/>
    <property type="project" value="InterPro"/>
</dbReference>
<dbReference type="SUPFAM" id="SSF143422">
    <property type="entry name" value="Transposase IS200-like"/>
    <property type="match status" value="1"/>
</dbReference>
<name>A0A2D0NKL9_FLAN2</name>
<dbReference type="GO" id="GO:0003677">
    <property type="term" value="F:DNA binding"/>
    <property type="evidence" value="ECO:0007669"/>
    <property type="project" value="InterPro"/>
</dbReference>
<dbReference type="Proteomes" id="UP000223913">
    <property type="component" value="Unassembled WGS sequence"/>
</dbReference>
<comment type="caution">
    <text evidence="2">The sequence shown here is derived from an EMBL/GenBank/DDBJ whole genome shotgun (WGS) entry which is preliminary data.</text>
</comment>
<dbReference type="RefSeq" id="WP_099148485.1">
    <property type="nucleotide sequence ID" value="NZ_PDUD01000002.1"/>
</dbReference>
<proteinExistence type="predicted"/>
<dbReference type="Gene3D" id="3.30.70.1290">
    <property type="entry name" value="Transposase IS200-like"/>
    <property type="match status" value="1"/>
</dbReference>
<dbReference type="InterPro" id="IPR002686">
    <property type="entry name" value="Transposase_17"/>
</dbReference>
<sequence>METRSQTGLPLLPGHYYHLYNRANGAGNLFQTPDHYLFFLKRLARYSSGYFDLFAYCLIPNHFHLLIRPLPDQVVIASAMEDYPTLPKRLEYSIEKYLAKTTGDSVRPVFSLKDLSEVFTLDKDLIGQVTAFLVSEQFRKLFMSYSKAVNKQMGWKGSLFQKYFKRKSVESTDYLRWLIWYIHRNPVHHDLVRDFRTYTWSSYASILSRKPTRLPRREVISWFENEAGFLAFHDRAEANWKVLKELVLE</sequence>
<gene>
    <name evidence="2" type="ORF">CRP01_02885</name>
</gene>
<dbReference type="InterPro" id="IPR036515">
    <property type="entry name" value="Transposase_17_sf"/>
</dbReference>
<accession>A0A2D0NKL9</accession>
<feature type="domain" description="Transposase IS200-like" evidence="1">
    <location>
        <begin position="12"/>
        <end position="185"/>
    </location>
</feature>
<dbReference type="PANTHER" id="PTHR34322:SF2">
    <property type="entry name" value="TRANSPOSASE IS200-LIKE DOMAIN-CONTAINING PROTEIN"/>
    <property type="match status" value="1"/>
</dbReference>
<organism evidence="2 3">
    <name type="scientific">Flavilitoribacter nigricans (strain ATCC 23147 / DSM 23189 / NBRC 102662 / NCIMB 1420 / SS-2)</name>
    <name type="common">Lewinella nigricans</name>
    <dbReference type="NCBI Taxonomy" id="1122177"/>
    <lineage>
        <taxon>Bacteria</taxon>
        <taxon>Pseudomonadati</taxon>
        <taxon>Bacteroidota</taxon>
        <taxon>Saprospiria</taxon>
        <taxon>Saprospirales</taxon>
        <taxon>Lewinellaceae</taxon>
        <taxon>Flavilitoribacter</taxon>
    </lineage>
</organism>
<dbReference type="OrthoDB" id="9788881at2"/>